<evidence type="ECO:0000313" key="2">
    <source>
        <dbReference type="EMBL" id="MFC4334622.1"/>
    </source>
</evidence>
<evidence type="ECO:0000313" key="3">
    <source>
        <dbReference type="Proteomes" id="UP001595823"/>
    </source>
</evidence>
<dbReference type="EMBL" id="JBHSDK010000007">
    <property type="protein sequence ID" value="MFC4334622.1"/>
    <property type="molecule type" value="Genomic_DNA"/>
</dbReference>
<name>A0ABV8TVX0_9ACTN</name>
<dbReference type="RefSeq" id="WP_380618489.1">
    <property type="nucleotide sequence ID" value="NZ_JBHSDK010000007.1"/>
</dbReference>
<proteinExistence type="predicted"/>
<sequence>MTDRVVDVEFLEKIGREDLSTIADIYDRALEASRSTDRGMEQALAIADGSMPDSAEYWLQTYALLNNVLYESAFGYSKLSSAIVKAAEDSKITEEEIVKNLESSYDSGLNESYTRVDDNSDFEHGSDEFLEYDAELAPEREQGTPYEEGTGATGPGGSAIR</sequence>
<protein>
    <submittedName>
        <fullName evidence="2">Uncharacterized protein</fullName>
    </submittedName>
</protein>
<accession>A0ABV8TVX0</accession>
<comment type="caution">
    <text evidence="2">The sequence shown here is derived from an EMBL/GenBank/DDBJ whole genome shotgun (WGS) entry which is preliminary data.</text>
</comment>
<feature type="region of interest" description="Disordered" evidence="1">
    <location>
        <begin position="108"/>
        <end position="161"/>
    </location>
</feature>
<feature type="compositionally biased region" description="Basic and acidic residues" evidence="1">
    <location>
        <begin position="114"/>
        <end position="127"/>
    </location>
</feature>
<gene>
    <name evidence="2" type="ORF">ACFPET_05360</name>
</gene>
<reference evidence="3" key="1">
    <citation type="journal article" date="2019" name="Int. J. Syst. Evol. Microbiol.">
        <title>The Global Catalogue of Microorganisms (GCM) 10K type strain sequencing project: providing services to taxonomists for standard genome sequencing and annotation.</title>
        <authorList>
            <consortium name="The Broad Institute Genomics Platform"/>
            <consortium name="The Broad Institute Genome Sequencing Center for Infectious Disease"/>
            <person name="Wu L."/>
            <person name="Ma J."/>
        </authorList>
    </citation>
    <scope>NUCLEOTIDE SEQUENCE [LARGE SCALE GENOMIC DNA]</scope>
    <source>
        <strain evidence="3">IBRC-M 10908</strain>
    </source>
</reference>
<dbReference type="Proteomes" id="UP001595823">
    <property type="component" value="Unassembled WGS sequence"/>
</dbReference>
<organism evidence="2 3">
    <name type="scientific">Salininema proteolyticum</name>
    <dbReference type="NCBI Taxonomy" id="1607685"/>
    <lineage>
        <taxon>Bacteria</taxon>
        <taxon>Bacillati</taxon>
        <taxon>Actinomycetota</taxon>
        <taxon>Actinomycetes</taxon>
        <taxon>Glycomycetales</taxon>
        <taxon>Glycomycetaceae</taxon>
        <taxon>Salininema</taxon>
    </lineage>
</organism>
<feature type="compositionally biased region" description="Gly residues" evidence="1">
    <location>
        <begin position="151"/>
        <end position="161"/>
    </location>
</feature>
<evidence type="ECO:0000256" key="1">
    <source>
        <dbReference type="SAM" id="MobiDB-lite"/>
    </source>
</evidence>
<keyword evidence="3" id="KW-1185">Reference proteome</keyword>